<keyword evidence="4" id="KW-0158">Chromosome</keyword>
<keyword evidence="5" id="KW-0479">Metal-binding</keyword>
<keyword evidence="8" id="KW-0862">Zinc</keyword>
<feature type="domain" description="C2H2-type" evidence="18">
    <location>
        <begin position="254"/>
        <end position="284"/>
    </location>
</feature>
<dbReference type="Gene3D" id="3.30.160.60">
    <property type="entry name" value="Classic Zinc Finger"/>
    <property type="match status" value="4"/>
</dbReference>
<evidence type="ECO:0000256" key="16">
    <source>
        <dbReference type="PROSITE-ProRule" id="PRU00042"/>
    </source>
</evidence>
<reference evidence="19" key="2">
    <citation type="submission" date="2025-09" db="UniProtKB">
        <authorList>
            <consortium name="Ensembl"/>
        </authorList>
    </citation>
    <scope>IDENTIFICATION</scope>
</reference>
<feature type="region of interest" description="Disordered" evidence="17">
    <location>
        <begin position="372"/>
        <end position="403"/>
    </location>
</feature>
<evidence type="ECO:0000256" key="13">
    <source>
        <dbReference type="ARBA" id="ARBA00023242"/>
    </source>
</evidence>
<evidence type="ECO:0000256" key="15">
    <source>
        <dbReference type="ARBA" id="ARBA00067232"/>
    </source>
</evidence>
<evidence type="ECO:0000256" key="1">
    <source>
        <dbReference type="ARBA" id="ARBA00003767"/>
    </source>
</evidence>
<dbReference type="InterPro" id="IPR013087">
    <property type="entry name" value="Znf_C2H2_type"/>
</dbReference>
<protein>
    <recommendedName>
        <fullName evidence="15">Zinc finger protein 276</fullName>
    </recommendedName>
</protein>
<feature type="domain" description="C2H2-type" evidence="18">
    <location>
        <begin position="343"/>
        <end position="371"/>
    </location>
</feature>
<feature type="region of interest" description="Disordered" evidence="17">
    <location>
        <begin position="55"/>
        <end position="102"/>
    </location>
</feature>
<dbReference type="FunFam" id="3.30.160.60:FF:000219">
    <property type="entry name" value="Zinc finger protein 276"/>
    <property type="match status" value="1"/>
</dbReference>
<feature type="compositionally biased region" description="Basic and acidic residues" evidence="17">
    <location>
        <begin position="173"/>
        <end position="197"/>
    </location>
</feature>
<evidence type="ECO:0000256" key="5">
    <source>
        <dbReference type="ARBA" id="ARBA00022723"/>
    </source>
</evidence>
<dbReference type="SUPFAM" id="SSF57667">
    <property type="entry name" value="beta-beta-alpha zinc fingers"/>
    <property type="match status" value="2"/>
</dbReference>
<dbReference type="Ensembl" id="ENSPSMT00000017291.1">
    <property type="protein sequence ID" value="ENSPSMP00000014889.1"/>
    <property type="gene ID" value="ENSPSMG00000010649.1"/>
</dbReference>
<evidence type="ECO:0000256" key="8">
    <source>
        <dbReference type="ARBA" id="ARBA00022833"/>
    </source>
</evidence>
<keyword evidence="20" id="KW-1185">Reference proteome</keyword>
<comment type="subcellular location">
    <subcellularLocation>
        <location evidence="3">Chromosome</location>
        <location evidence="3">Centromere</location>
        <location evidence="3">Kinetochore</location>
    </subcellularLocation>
    <subcellularLocation>
        <location evidence="2">Nucleus</location>
    </subcellularLocation>
</comment>
<evidence type="ECO:0000256" key="12">
    <source>
        <dbReference type="ARBA" id="ARBA00023163"/>
    </source>
</evidence>
<evidence type="ECO:0000256" key="17">
    <source>
        <dbReference type="SAM" id="MobiDB-lite"/>
    </source>
</evidence>
<dbReference type="FunFam" id="3.30.160.60:FF:000400">
    <property type="entry name" value="Zinc finger protein 276"/>
    <property type="match status" value="1"/>
</dbReference>
<keyword evidence="6" id="KW-0677">Repeat</keyword>
<evidence type="ECO:0000256" key="6">
    <source>
        <dbReference type="ARBA" id="ARBA00022737"/>
    </source>
</evidence>
<evidence type="ECO:0000256" key="10">
    <source>
        <dbReference type="ARBA" id="ARBA00023015"/>
    </source>
</evidence>
<keyword evidence="11" id="KW-0238">DNA-binding</keyword>
<evidence type="ECO:0000256" key="4">
    <source>
        <dbReference type="ARBA" id="ARBA00022454"/>
    </source>
</evidence>
<gene>
    <name evidence="19" type="primary">ZNF276</name>
</gene>
<dbReference type="InterPro" id="IPR050888">
    <property type="entry name" value="ZnF_C2H2-type_TF"/>
</dbReference>
<dbReference type="GeneTree" id="ENSGT00940000158841"/>
<dbReference type="FunFam" id="3.30.160.60:FF:000503">
    <property type="entry name" value="Zinc finger protein 276"/>
    <property type="match status" value="1"/>
</dbReference>
<proteinExistence type="predicted"/>
<evidence type="ECO:0000256" key="2">
    <source>
        <dbReference type="ARBA" id="ARBA00004123"/>
    </source>
</evidence>
<dbReference type="SMART" id="SM00355">
    <property type="entry name" value="ZnF_C2H2"/>
    <property type="match status" value="5"/>
</dbReference>
<evidence type="ECO:0000259" key="18">
    <source>
        <dbReference type="PROSITE" id="PS50157"/>
    </source>
</evidence>
<dbReference type="InterPro" id="IPR036236">
    <property type="entry name" value="Znf_C2H2_sf"/>
</dbReference>
<dbReference type="GO" id="GO:0008270">
    <property type="term" value="F:zinc ion binding"/>
    <property type="evidence" value="ECO:0007669"/>
    <property type="project" value="UniProtKB-KW"/>
</dbReference>
<feature type="compositionally biased region" description="Pro residues" evidence="17">
    <location>
        <begin position="380"/>
        <end position="389"/>
    </location>
</feature>
<feature type="domain" description="C2H2-type" evidence="18">
    <location>
        <begin position="285"/>
        <end position="312"/>
    </location>
</feature>
<dbReference type="GO" id="GO:0005634">
    <property type="term" value="C:nucleus"/>
    <property type="evidence" value="ECO:0007669"/>
    <property type="project" value="UniProtKB-SubCell"/>
</dbReference>
<dbReference type="AlphaFoldDB" id="A0A8C8ZH10"/>
<keyword evidence="13" id="KW-0539">Nucleus</keyword>
<dbReference type="PROSITE" id="PS50157">
    <property type="entry name" value="ZINC_FINGER_C2H2_2"/>
    <property type="match status" value="4"/>
</dbReference>
<dbReference type="GO" id="GO:0003677">
    <property type="term" value="F:DNA binding"/>
    <property type="evidence" value="ECO:0007669"/>
    <property type="project" value="UniProtKB-KW"/>
</dbReference>
<keyword evidence="9" id="KW-0995">Kinetochore</keyword>
<organism evidence="19 20">
    <name type="scientific">Prolemur simus</name>
    <name type="common">Greater bamboo lemur</name>
    <name type="synonym">Hapalemur simus</name>
    <dbReference type="NCBI Taxonomy" id="1328070"/>
    <lineage>
        <taxon>Eukaryota</taxon>
        <taxon>Metazoa</taxon>
        <taxon>Chordata</taxon>
        <taxon>Craniata</taxon>
        <taxon>Vertebrata</taxon>
        <taxon>Euteleostomi</taxon>
        <taxon>Mammalia</taxon>
        <taxon>Eutheria</taxon>
        <taxon>Euarchontoglires</taxon>
        <taxon>Primates</taxon>
        <taxon>Strepsirrhini</taxon>
        <taxon>Lemuriformes</taxon>
        <taxon>Lemuridae</taxon>
        <taxon>Prolemur</taxon>
    </lineage>
</organism>
<feature type="region of interest" description="Disordered" evidence="17">
    <location>
        <begin position="150"/>
        <end position="211"/>
    </location>
</feature>
<evidence type="ECO:0000313" key="20">
    <source>
        <dbReference type="Proteomes" id="UP000694414"/>
    </source>
</evidence>
<sequence length="403" mass="45058">MRFEASGAAGPCLAFGGHCALSTAASSRPCGAATGAMTTPWTQPPVAGPSCWTAPWRSSGRGTRRRLRGSPRTGALTPLGLRLRSPRAEGRGPRLGPRPRPCLARRRASPLQTAVLCGLGRAPHLSQAHPPAGPQGSWVRSRFRLQPRMIGDSLSEDENDKKQNAQSSDESFEPYREKKISGKKSESKEARKSEEPKMRKKPGPKPGWKKKLRCEREELPPIYKCPYQGCTAVYRGADGMKKHIKEHHEEVRERPCPHPGCNKVFMIDRYLQRHVKLIHTEVRNYICDECGQTFKQRKHLLVHQMRHSGAKPLQCEVCGFQCRQRASLKYHMTKHKAETELDFACDQCGRRFEKAHNLNVHMSMVHPLTQTQDKALPMDTEPPPGPPSPSGTTEDQAVKPEPT</sequence>
<reference evidence="19" key="1">
    <citation type="submission" date="2025-08" db="UniProtKB">
        <authorList>
            <consortium name="Ensembl"/>
        </authorList>
    </citation>
    <scope>IDENTIFICATION</scope>
</reference>
<feature type="compositionally biased region" description="Basic residues" evidence="17">
    <location>
        <begin position="198"/>
        <end position="211"/>
    </location>
</feature>
<evidence type="ECO:0000256" key="11">
    <source>
        <dbReference type="ARBA" id="ARBA00023125"/>
    </source>
</evidence>
<keyword evidence="14" id="KW-0137">Centromere</keyword>
<comment type="function">
    <text evidence="1">May be involved in transcriptional regulation.</text>
</comment>
<dbReference type="Proteomes" id="UP000694414">
    <property type="component" value="Unplaced"/>
</dbReference>
<dbReference type="PROSITE" id="PS00028">
    <property type="entry name" value="ZINC_FINGER_C2H2_1"/>
    <property type="match status" value="3"/>
</dbReference>
<keyword evidence="10" id="KW-0805">Transcription regulation</keyword>
<accession>A0A8C8ZH10</accession>
<dbReference type="GO" id="GO:0000776">
    <property type="term" value="C:kinetochore"/>
    <property type="evidence" value="ECO:0007669"/>
    <property type="project" value="UniProtKB-KW"/>
</dbReference>
<evidence type="ECO:0000256" key="9">
    <source>
        <dbReference type="ARBA" id="ARBA00022838"/>
    </source>
</evidence>
<evidence type="ECO:0000256" key="14">
    <source>
        <dbReference type="ARBA" id="ARBA00023328"/>
    </source>
</evidence>
<keyword evidence="7 16" id="KW-0863">Zinc-finger</keyword>
<feature type="domain" description="C2H2-type" evidence="18">
    <location>
        <begin position="313"/>
        <end position="340"/>
    </location>
</feature>
<evidence type="ECO:0000256" key="3">
    <source>
        <dbReference type="ARBA" id="ARBA00004629"/>
    </source>
</evidence>
<evidence type="ECO:0000313" key="19">
    <source>
        <dbReference type="Ensembl" id="ENSPSMP00000014889.1"/>
    </source>
</evidence>
<keyword evidence="12" id="KW-0804">Transcription</keyword>
<dbReference type="Pfam" id="PF00096">
    <property type="entry name" value="zf-C2H2"/>
    <property type="match status" value="2"/>
</dbReference>
<dbReference type="PANTHER" id="PTHR24406">
    <property type="entry name" value="TRANSCRIPTIONAL REPRESSOR CTCFL-RELATED"/>
    <property type="match status" value="1"/>
</dbReference>
<name>A0A8C8ZH10_PROSS</name>
<evidence type="ECO:0000256" key="7">
    <source>
        <dbReference type="ARBA" id="ARBA00022771"/>
    </source>
</evidence>